<dbReference type="EMBL" id="FMBI01000037">
    <property type="protein sequence ID" value="SCC54365.1"/>
    <property type="molecule type" value="Genomic_DNA"/>
</dbReference>
<feature type="chain" id="PRO_5008691859" description="Superantigen-like protein" evidence="1">
    <location>
        <begin position="25"/>
        <end position="87"/>
    </location>
</feature>
<dbReference type="Proteomes" id="UP000195991">
    <property type="component" value="Unassembled WGS sequence"/>
</dbReference>
<dbReference type="RefSeq" id="WP_088008846.1">
    <property type="nucleotide sequence ID" value="NZ_FMBI01000037.1"/>
</dbReference>
<sequence>MFKKLVIGTLATGIIFSGAVGASAAELKTKNSVAETEKSSQLLGEYYEKAYSKESDIKPTIEVNGKTLYLKTYYFNVNAVLWIALYQ</sequence>
<feature type="signal peptide" evidence="1">
    <location>
        <begin position="1"/>
        <end position="24"/>
    </location>
</feature>
<evidence type="ECO:0000313" key="2">
    <source>
        <dbReference type="EMBL" id="SCC54365.1"/>
    </source>
</evidence>
<evidence type="ECO:0000313" key="3">
    <source>
        <dbReference type="Proteomes" id="UP000195991"/>
    </source>
</evidence>
<organism evidence="2 3">
    <name type="scientific">Bacillus thuringiensis</name>
    <dbReference type="NCBI Taxonomy" id="1428"/>
    <lineage>
        <taxon>Bacteria</taxon>
        <taxon>Bacillati</taxon>
        <taxon>Bacillota</taxon>
        <taxon>Bacilli</taxon>
        <taxon>Bacillales</taxon>
        <taxon>Bacillaceae</taxon>
        <taxon>Bacillus</taxon>
        <taxon>Bacillus cereus group</taxon>
    </lineage>
</organism>
<evidence type="ECO:0008006" key="4">
    <source>
        <dbReference type="Google" id="ProtNLM"/>
    </source>
</evidence>
<dbReference type="AlphaFoldDB" id="A0A1C4FFF6"/>
<gene>
    <name evidence="2" type="ORF">BTT61001_04240</name>
</gene>
<protein>
    <recommendedName>
        <fullName evidence="4">Superantigen-like protein</fullName>
    </recommendedName>
</protein>
<accession>A0A1C4FFF6</accession>
<proteinExistence type="predicted"/>
<evidence type="ECO:0000256" key="1">
    <source>
        <dbReference type="SAM" id="SignalP"/>
    </source>
</evidence>
<name>A0A1C4FFF6_BACTU</name>
<reference evidence="2 3" key="1">
    <citation type="submission" date="2016-08" db="EMBL/GenBank/DDBJ databases">
        <authorList>
            <person name="Seilhamer J.J."/>
        </authorList>
    </citation>
    <scope>NUCLEOTIDE SEQUENCE [LARGE SCALE GENOMIC DNA]</scope>
    <source>
        <strain evidence="2 3">IEBC_T61001</strain>
    </source>
</reference>
<keyword evidence="1" id="KW-0732">Signal</keyword>